<dbReference type="SMART" id="SM00674">
    <property type="entry name" value="CENPB"/>
    <property type="match status" value="1"/>
</dbReference>
<dbReference type="InParanoid" id="G4Z7I1"/>
<sequence>KLAVINYLAVVRKIRATIEHFYPNLAATAYNSKRTTILRWARNRNKLEAAAAAGKGEHKKVRNRGVATILSAENEAEITQWVDELRGDGIPVSTQMLTDKALDVAEEAEVKDFKASDKWVAGFKRRHLFSLRCPTRQSQ</sequence>
<feature type="non-terminal residue" evidence="3">
    <location>
        <position position="139"/>
    </location>
</feature>
<dbReference type="PROSITE" id="PS51253">
    <property type="entry name" value="HTH_CENPB"/>
    <property type="match status" value="1"/>
</dbReference>
<dbReference type="RefSeq" id="XP_009523101.1">
    <property type="nucleotide sequence ID" value="XM_009524806.1"/>
</dbReference>
<dbReference type="SMR" id="G4Z7I1"/>
<dbReference type="Pfam" id="PF03221">
    <property type="entry name" value="HTH_Tnp_Tc5"/>
    <property type="match status" value="1"/>
</dbReference>
<name>G4Z7I1_PHYSP</name>
<gene>
    <name evidence="3" type="ORF">PHYSODRAFT_412234</name>
</gene>
<keyword evidence="4" id="KW-1185">Reference proteome</keyword>
<dbReference type="Gene3D" id="1.10.10.60">
    <property type="entry name" value="Homeodomain-like"/>
    <property type="match status" value="1"/>
</dbReference>
<dbReference type="SUPFAM" id="SSF46689">
    <property type="entry name" value="Homeodomain-like"/>
    <property type="match status" value="1"/>
</dbReference>
<dbReference type="AlphaFoldDB" id="G4Z7I1"/>
<evidence type="ECO:0000256" key="1">
    <source>
        <dbReference type="ARBA" id="ARBA00023125"/>
    </source>
</evidence>
<feature type="non-terminal residue" evidence="3">
    <location>
        <position position="1"/>
    </location>
</feature>
<feature type="domain" description="HTH CENPB-type" evidence="2">
    <location>
        <begin position="62"/>
        <end position="133"/>
    </location>
</feature>
<accession>G4Z7I1</accession>
<proteinExistence type="predicted"/>
<reference evidence="3 4" key="1">
    <citation type="journal article" date="2006" name="Science">
        <title>Phytophthora genome sequences uncover evolutionary origins and mechanisms of pathogenesis.</title>
        <authorList>
            <person name="Tyler B.M."/>
            <person name="Tripathy S."/>
            <person name="Zhang X."/>
            <person name="Dehal P."/>
            <person name="Jiang R.H."/>
            <person name="Aerts A."/>
            <person name="Arredondo F.D."/>
            <person name="Baxter L."/>
            <person name="Bensasson D."/>
            <person name="Beynon J.L."/>
            <person name="Chapman J."/>
            <person name="Damasceno C.M."/>
            <person name="Dorrance A.E."/>
            <person name="Dou D."/>
            <person name="Dickerman A.W."/>
            <person name="Dubchak I.L."/>
            <person name="Garbelotto M."/>
            <person name="Gijzen M."/>
            <person name="Gordon S.G."/>
            <person name="Govers F."/>
            <person name="Grunwald N.J."/>
            <person name="Huang W."/>
            <person name="Ivors K.L."/>
            <person name="Jones R.W."/>
            <person name="Kamoun S."/>
            <person name="Krampis K."/>
            <person name="Lamour K.H."/>
            <person name="Lee M.K."/>
            <person name="McDonald W.H."/>
            <person name="Medina M."/>
            <person name="Meijer H.J."/>
            <person name="Nordberg E.K."/>
            <person name="Maclean D.J."/>
            <person name="Ospina-Giraldo M.D."/>
            <person name="Morris P.F."/>
            <person name="Phuntumart V."/>
            <person name="Putnam N.H."/>
            <person name="Rash S."/>
            <person name="Rose J.K."/>
            <person name="Sakihama Y."/>
            <person name="Salamov A.A."/>
            <person name="Savidor A."/>
            <person name="Scheuring C.F."/>
            <person name="Smith B.M."/>
            <person name="Sobral B.W."/>
            <person name="Terry A."/>
            <person name="Torto-Alalibo T.A."/>
            <person name="Win J."/>
            <person name="Xu Z."/>
            <person name="Zhang H."/>
            <person name="Grigoriev I.V."/>
            <person name="Rokhsar D.S."/>
            <person name="Boore J.L."/>
        </authorList>
    </citation>
    <scope>NUCLEOTIDE SEQUENCE [LARGE SCALE GENOMIC DNA]</scope>
    <source>
        <strain evidence="3 4">P6497</strain>
    </source>
</reference>
<keyword evidence="1" id="KW-0238">DNA-binding</keyword>
<dbReference type="InterPro" id="IPR009057">
    <property type="entry name" value="Homeodomain-like_sf"/>
</dbReference>
<organism evidence="3 4">
    <name type="scientific">Phytophthora sojae (strain P6497)</name>
    <name type="common">Soybean stem and root rot agent</name>
    <name type="synonym">Phytophthora megasperma f. sp. glycines</name>
    <dbReference type="NCBI Taxonomy" id="1094619"/>
    <lineage>
        <taxon>Eukaryota</taxon>
        <taxon>Sar</taxon>
        <taxon>Stramenopiles</taxon>
        <taxon>Oomycota</taxon>
        <taxon>Peronosporomycetes</taxon>
        <taxon>Peronosporales</taxon>
        <taxon>Peronosporaceae</taxon>
        <taxon>Phytophthora</taxon>
    </lineage>
</organism>
<dbReference type="InterPro" id="IPR006600">
    <property type="entry name" value="HTH_CenpB_DNA-bd_dom"/>
</dbReference>
<dbReference type="KEGG" id="psoj:PHYSODRAFT_412234"/>
<protein>
    <recommendedName>
        <fullName evidence="2">HTH CENPB-type domain-containing protein</fullName>
    </recommendedName>
</protein>
<dbReference type="EMBL" id="JH159153">
    <property type="protein sequence ID" value="EGZ20384.1"/>
    <property type="molecule type" value="Genomic_DNA"/>
</dbReference>
<evidence type="ECO:0000259" key="2">
    <source>
        <dbReference type="PROSITE" id="PS51253"/>
    </source>
</evidence>
<dbReference type="Proteomes" id="UP000002640">
    <property type="component" value="Unassembled WGS sequence"/>
</dbReference>
<evidence type="ECO:0000313" key="4">
    <source>
        <dbReference type="Proteomes" id="UP000002640"/>
    </source>
</evidence>
<evidence type="ECO:0000313" key="3">
    <source>
        <dbReference type="EMBL" id="EGZ20384.1"/>
    </source>
</evidence>
<dbReference type="GeneID" id="20651735"/>
<dbReference type="GO" id="GO:0003677">
    <property type="term" value="F:DNA binding"/>
    <property type="evidence" value="ECO:0007669"/>
    <property type="project" value="UniProtKB-KW"/>
</dbReference>